<dbReference type="EMBL" id="LLXH01001276">
    <property type="protein sequence ID" value="PKC59714.1"/>
    <property type="molecule type" value="Genomic_DNA"/>
</dbReference>
<evidence type="ECO:0000313" key="1">
    <source>
        <dbReference type="EMBL" id="PKC59714.1"/>
    </source>
</evidence>
<accession>A0A2N0R8T3</accession>
<dbReference type="VEuPathDB" id="FungiDB:RhiirA1_426704"/>
<reference evidence="1 2" key="2">
    <citation type="submission" date="2017-10" db="EMBL/GenBank/DDBJ databases">
        <title>Genome analyses suggest a sexual origin of heterokaryosis in a supposedly ancient asexual fungus.</title>
        <authorList>
            <person name="Corradi N."/>
            <person name="Sedzielewska K."/>
            <person name="Noel J."/>
            <person name="Charron P."/>
            <person name="Farinelli L."/>
            <person name="Marton T."/>
            <person name="Kruger M."/>
            <person name="Pelin A."/>
            <person name="Brachmann A."/>
            <person name="Corradi N."/>
        </authorList>
    </citation>
    <scope>NUCLEOTIDE SEQUENCE [LARGE SCALE GENOMIC DNA]</scope>
    <source>
        <strain evidence="1 2">A1</strain>
    </source>
</reference>
<protein>
    <submittedName>
        <fullName evidence="1">Uncharacterized protein</fullName>
    </submittedName>
</protein>
<name>A0A2N0R8T3_9GLOM</name>
<proteinExistence type="predicted"/>
<organism evidence="1 2">
    <name type="scientific">Rhizophagus irregularis</name>
    <dbReference type="NCBI Taxonomy" id="588596"/>
    <lineage>
        <taxon>Eukaryota</taxon>
        <taxon>Fungi</taxon>
        <taxon>Fungi incertae sedis</taxon>
        <taxon>Mucoromycota</taxon>
        <taxon>Glomeromycotina</taxon>
        <taxon>Glomeromycetes</taxon>
        <taxon>Glomerales</taxon>
        <taxon>Glomeraceae</taxon>
        <taxon>Rhizophagus</taxon>
    </lineage>
</organism>
<evidence type="ECO:0000313" key="2">
    <source>
        <dbReference type="Proteomes" id="UP000232688"/>
    </source>
</evidence>
<dbReference type="Proteomes" id="UP000232688">
    <property type="component" value="Unassembled WGS sequence"/>
</dbReference>
<dbReference type="AlphaFoldDB" id="A0A2N0R8T3"/>
<sequence>MVKAKLLPSISRNADHPPMVMLPLSNLHPLVIMLRPIYATRLMRSKLNSLPIAPCVTKWIVHSPDILLMALTHVAMDQAIIKRSLSSLIISMIIPIVSALHV</sequence>
<gene>
    <name evidence="1" type="ORF">RhiirA1_426704</name>
</gene>
<reference evidence="1 2" key="1">
    <citation type="submission" date="2017-10" db="EMBL/GenBank/DDBJ databases">
        <title>Extensive intraspecific genome diversity in a model arbuscular mycorrhizal fungus.</title>
        <authorList>
            <person name="Chen E.C.H."/>
            <person name="Morin E."/>
            <person name="Baudet D."/>
            <person name="Noel J."/>
            <person name="Ndikumana S."/>
            <person name="Charron P."/>
            <person name="St-Onge C."/>
            <person name="Giorgi J."/>
            <person name="Grigoriev I.V."/>
            <person name="Roux C."/>
            <person name="Martin F.M."/>
            <person name="Corradi N."/>
        </authorList>
    </citation>
    <scope>NUCLEOTIDE SEQUENCE [LARGE SCALE GENOMIC DNA]</scope>
    <source>
        <strain evidence="1 2">A1</strain>
    </source>
</reference>
<comment type="caution">
    <text evidence="1">The sequence shown here is derived from an EMBL/GenBank/DDBJ whole genome shotgun (WGS) entry which is preliminary data.</text>
</comment>